<dbReference type="RefSeq" id="WP_182541658.1">
    <property type="nucleotide sequence ID" value="NZ_JACGXA010000002.1"/>
</dbReference>
<evidence type="ECO:0000313" key="3">
    <source>
        <dbReference type="EMBL" id="MBA8806024.1"/>
    </source>
</evidence>
<dbReference type="AlphaFoldDB" id="A0A7W3PC14"/>
<sequence>MSEREDDLRTLGIEHAFERLDPDGYGWAAGDGPSAEEVVGALIAAGWRPPAHRGSHDFDNHGPTDNLDCPGCVAPETPGDQP</sequence>
<gene>
    <name evidence="2" type="ORF">FB382_003945</name>
    <name evidence="3" type="ORF">FB382_004375</name>
</gene>
<dbReference type="Proteomes" id="UP000580910">
    <property type="component" value="Unassembled WGS sequence"/>
</dbReference>
<dbReference type="EMBL" id="JACGXA010000002">
    <property type="protein sequence ID" value="MBA8805600.1"/>
    <property type="molecule type" value="Genomic_DNA"/>
</dbReference>
<evidence type="ECO:0000313" key="4">
    <source>
        <dbReference type="Proteomes" id="UP000580910"/>
    </source>
</evidence>
<feature type="region of interest" description="Disordered" evidence="1">
    <location>
        <begin position="48"/>
        <end position="82"/>
    </location>
</feature>
<protein>
    <submittedName>
        <fullName evidence="3">Uncharacterized protein</fullName>
    </submittedName>
</protein>
<comment type="caution">
    <text evidence="3">The sequence shown here is derived from an EMBL/GenBank/DDBJ whole genome shotgun (WGS) entry which is preliminary data.</text>
</comment>
<reference evidence="3 4" key="1">
    <citation type="submission" date="2020-07" db="EMBL/GenBank/DDBJ databases">
        <title>Sequencing the genomes of 1000 actinobacteria strains.</title>
        <authorList>
            <person name="Klenk H.-P."/>
        </authorList>
    </citation>
    <scope>NUCLEOTIDE SEQUENCE [LARGE SCALE GENOMIC DNA]</scope>
    <source>
        <strain evidence="3 4">DSM 21349</strain>
    </source>
</reference>
<organism evidence="3 4">
    <name type="scientific">Nocardioides ginsengisegetis</name>
    <dbReference type="NCBI Taxonomy" id="661491"/>
    <lineage>
        <taxon>Bacteria</taxon>
        <taxon>Bacillati</taxon>
        <taxon>Actinomycetota</taxon>
        <taxon>Actinomycetes</taxon>
        <taxon>Propionibacteriales</taxon>
        <taxon>Nocardioidaceae</taxon>
        <taxon>Nocardioides</taxon>
    </lineage>
</organism>
<evidence type="ECO:0000256" key="1">
    <source>
        <dbReference type="SAM" id="MobiDB-lite"/>
    </source>
</evidence>
<proteinExistence type="predicted"/>
<keyword evidence="4" id="KW-1185">Reference proteome</keyword>
<dbReference type="EMBL" id="JACGXA010000004">
    <property type="protein sequence ID" value="MBA8806024.1"/>
    <property type="molecule type" value="Genomic_DNA"/>
</dbReference>
<evidence type="ECO:0000313" key="2">
    <source>
        <dbReference type="EMBL" id="MBA8805600.1"/>
    </source>
</evidence>
<name>A0A7W3PC14_9ACTN</name>
<accession>A0A7W3PC14</accession>